<keyword evidence="2" id="KW-1185">Reference proteome</keyword>
<reference evidence="1 2" key="1">
    <citation type="journal article" date="2020" name="Microorganisms">
        <title>Osmotic Adaptation and Compatible Solute Biosynthesis of Phototrophic Bacteria as Revealed from Genome Analyses.</title>
        <authorList>
            <person name="Imhoff J.F."/>
            <person name="Rahn T."/>
            <person name="Kunzel S."/>
            <person name="Keller A."/>
            <person name="Neulinger S.C."/>
        </authorList>
    </citation>
    <scope>NUCLEOTIDE SEQUENCE [LARGE SCALE GENOMIC DNA]</scope>
    <source>
        <strain evidence="1 2">DSM 21303</strain>
    </source>
</reference>
<dbReference type="AlphaFoldDB" id="A0A9X1BA87"/>
<dbReference type="EMBL" id="NRSD01000031">
    <property type="protein sequence ID" value="MBK1646697.1"/>
    <property type="molecule type" value="Genomic_DNA"/>
</dbReference>
<dbReference type="Proteomes" id="UP001138802">
    <property type="component" value="Unassembled WGS sequence"/>
</dbReference>
<name>A0A9X1BA87_9GAMM</name>
<organism evidence="1 2">
    <name type="scientific">Thiocapsa imhoffii</name>
    <dbReference type="NCBI Taxonomy" id="382777"/>
    <lineage>
        <taxon>Bacteria</taxon>
        <taxon>Pseudomonadati</taxon>
        <taxon>Pseudomonadota</taxon>
        <taxon>Gammaproteobacteria</taxon>
        <taxon>Chromatiales</taxon>
        <taxon>Chromatiaceae</taxon>
        <taxon>Thiocapsa</taxon>
    </lineage>
</organism>
<evidence type="ECO:0000313" key="1">
    <source>
        <dbReference type="EMBL" id="MBK1646697.1"/>
    </source>
</evidence>
<gene>
    <name evidence="1" type="ORF">CKO25_19050</name>
</gene>
<accession>A0A9X1BA87</accession>
<proteinExistence type="predicted"/>
<comment type="caution">
    <text evidence="1">The sequence shown here is derived from an EMBL/GenBank/DDBJ whole genome shotgun (WGS) entry which is preliminary data.</text>
</comment>
<sequence>MAVAARLLATLPERRDPWSDAGDAAELDPEPDALTLWPRRLFEIDWAEPGSLFIDTETDDVTHLPGFEVVGVAVVADAVDRLGCGTLALGWFPASGPIGVGVRQVALEWWGPLAGRGATRWQQLLSVFNLLVSQYQCAFRTTTENNIAYTESQWLML</sequence>
<evidence type="ECO:0000313" key="2">
    <source>
        <dbReference type="Proteomes" id="UP001138802"/>
    </source>
</evidence>
<protein>
    <submittedName>
        <fullName evidence="1">Uncharacterized protein</fullName>
    </submittedName>
</protein>